<accession>A0A4P7N920</accession>
<feature type="region of interest" description="Disordered" evidence="1">
    <location>
        <begin position="18"/>
        <end position="47"/>
    </location>
</feature>
<reference evidence="2 3" key="1">
    <citation type="journal article" date="2019" name="Mol. Biol. Evol.">
        <title>Blast fungal genomes show frequent chromosomal changes, gene gains and losses, and effector gene turnover.</title>
        <authorList>
            <person name="Gomez Luciano L.B."/>
            <person name="Jason Tsai I."/>
            <person name="Chuma I."/>
            <person name="Tosa Y."/>
            <person name="Chen Y.H."/>
            <person name="Li J.Y."/>
            <person name="Li M.Y."/>
            <person name="Jade Lu M.Y."/>
            <person name="Nakayashiki H."/>
            <person name="Li W.H."/>
        </authorList>
    </citation>
    <scope>NUCLEOTIDE SEQUENCE [LARGE SCALE GENOMIC DNA]</scope>
    <source>
        <strain evidence="2">MZ5-1-6</strain>
    </source>
</reference>
<gene>
    <name evidence="2" type="ORF">PoMZ_01544</name>
</gene>
<dbReference type="AlphaFoldDB" id="A0A4P7N920"/>
<feature type="compositionally biased region" description="Basic and acidic residues" evidence="1">
    <location>
        <begin position="18"/>
        <end position="29"/>
    </location>
</feature>
<name>A0A4P7N920_PYROR</name>
<dbReference type="EMBL" id="CP034205">
    <property type="protein sequence ID" value="QBZ56634.1"/>
    <property type="molecule type" value="Genomic_DNA"/>
</dbReference>
<evidence type="ECO:0000313" key="3">
    <source>
        <dbReference type="Proteomes" id="UP000294847"/>
    </source>
</evidence>
<evidence type="ECO:0000256" key="1">
    <source>
        <dbReference type="SAM" id="MobiDB-lite"/>
    </source>
</evidence>
<sequence length="47" mass="5278">MFTMRGSFDFMALTGSDEKPWADASEGRGRLTAQAKRRRSNSLHDMG</sequence>
<dbReference type="Proteomes" id="UP000294847">
    <property type="component" value="Chromosome 2"/>
</dbReference>
<evidence type="ECO:0000313" key="2">
    <source>
        <dbReference type="EMBL" id="QBZ56634.1"/>
    </source>
</evidence>
<proteinExistence type="predicted"/>
<protein>
    <submittedName>
        <fullName evidence="2">Uncharacterized protein</fullName>
    </submittedName>
</protein>
<organism evidence="2 3">
    <name type="scientific">Pyricularia oryzae</name>
    <name type="common">Rice blast fungus</name>
    <name type="synonym">Magnaporthe oryzae</name>
    <dbReference type="NCBI Taxonomy" id="318829"/>
    <lineage>
        <taxon>Eukaryota</taxon>
        <taxon>Fungi</taxon>
        <taxon>Dikarya</taxon>
        <taxon>Ascomycota</taxon>
        <taxon>Pezizomycotina</taxon>
        <taxon>Sordariomycetes</taxon>
        <taxon>Sordariomycetidae</taxon>
        <taxon>Magnaporthales</taxon>
        <taxon>Pyriculariaceae</taxon>
        <taxon>Pyricularia</taxon>
    </lineage>
</organism>